<protein>
    <submittedName>
        <fullName evidence="3">Cytochrome P450</fullName>
    </submittedName>
</protein>
<accession>A0A401VUP2</accession>
<dbReference type="EMBL" id="BHZD01000001">
    <property type="protein sequence ID" value="GCD40761.1"/>
    <property type="molecule type" value="Genomic_DNA"/>
</dbReference>
<dbReference type="CDD" id="cd20623">
    <property type="entry name" value="CYP_unk"/>
    <property type="match status" value="1"/>
</dbReference>
<dbReference type="PANTHER" id="PTHR46696">
    <property type="entry name" value="P450, PUTATIVE (EUROFUNG)-RELATED"/>
    <property type="match status" value="1"/>
</dbReference>
<name>A0A401VUP2_STREY</name>
<dbReference type="GO" id="GO:0004497">
    <property type="term" value="F:monooxygenase activity"/>
    <property type="evidence" value="ECO:0007669"/>
    <property type="project" value="InterPro"/>
</dbReference>
<dbReference type="GO" id="GO:0016705">
    <property type="term" value="F:oxidoreductase activity, acting on paired donors, with incorporation or reduction of molecular oxygen"/>
    <property type="evidence" value="ECO:0007669"/>
    <property type="project" value="InterPro"/>
</dbReference>
<gene>
    <name evidence="3" type="ORF">GKJPGBOP_00414</name>
</gene>
<dbReference type="AlphaFoldDB" id="A0A401VUP2"/>
<dbReference type="GO" id="GO:0020037">
    <property type="term" value="F:heme binding"/>
    <property type="evidence" value="ECO:0007669"/>
    <property type="project" value="InterPro"/>
</dbReference>
<organism evidence="3 4">
    <name type="scientific">Streptomyces paromomycinus</name>
    <name type="common">Streptomyces rimosus subsp. paromomycinus</name>
    <dbReference type="NCBI Taxonomy" id="92743"/>
    <lineage>
        <taxon>Bacteria</taxon>
        <taxon>Bacillati</taxon>
        <taxon>Actinomycetota</taxon>
        <taxon>Actinomycetes</taxon>
        <taxon>Kitasatosporales</taxon>
        <taxon>Streptomycetaceae</taxon>
        <taxon>Streptomyces</taxon>
    </lineage>
</organism>
<feature type="compositionally biased region" description="Low complexity" evidence="2">
    <location>
        <begin position="440"/>
        <end position="458"/>
    </location>
</feature>
<feature type="region of interest" description="Disordered" evidence="2">
    <location>
        <begin position="415"/>
        <end position="470"/>
    </location>
</feature>
<keyword evidence="4" id="KW-1185">Reference proteome</keyword>
<evidence type="ECO:0000256" key="2">
    <source>
        <dbReference type="SAM" id="MobiDB-lite"/>
    </source>
</evidence>
<dbReference type="PANTHER" id="PTHR46696:SF1">
    <property type="entry name" value="CYTOCHROME P450 YJIB-RELATED"/>
    <property type="match status" value="1"/>
</dbReference>
<comment type="caution">
    <text evidence="3">The sequence shown here is derived from an EMBL/GenBank/DDBJ whole genome shotgun (WGS) entry which is preliminary data.</text>
</comment>
<feature type="compositionally biased region" description="Pro residues" evidence="2">
    <location>
        <begin position="1"/>
        <end position="20"/>
    </location>
</feature>
<dbReference type="PRINTS" id="PR00359">
    <property type="entry name" value="BP450"/>
</dbReference>
<dbReference type="InterPro" id="IPR002397">
    <property type="entry name" value="Cyt_P450_B"/>
</dbReference>
<dbReference type="Gene3D" id="1.10.630.10">
    <property type="entry name" value="Cytochrome P450"/>
    <property type="match status" value="1"/>
</dbReference>
<dbReference type="InterPro" id="IPR036396">
    <property type="entry name" value="Cyt_P450_sf"/>
</dbReference>
<dbReference type="Proteomes" id="UP000286746">
    <property type="component" value="Unassembled WGS sequence"/>
</dbReference>
<dbReference type="RefSeq" id="WP_246177133.1">
    <property type="nucleotide sequence ID" value="NZ_BHZD01000001.1"/>
</dbReference>
<dbReference type="SUPFAM" id="SSF48264">
    <property type="entry name" value="Cytochrome P450"/>
    <property type="match status" value="1"/>
</dbReference>
<feature type="region of interest" description="Disordered" evidence="2">
    <location>
        <begin position="1"/>
        <end position="29"/>
    </location>
</feature>
<evidence type="ECO:0000313" key="4">
    <source>
        <dbReference type="Proteomes" id="UP000286746"/>
    </source>
</evidence>
<proteinExistence type="inferred from homology"/>
<comment type="similarity">
    <text evidence="1">Belongs to the cytochrome P450 family.</text>
</comment>
<dbReference type="InterPro" id="IPR017972">
    <property type="entry name" value="Cyt_P450_CS"/>
</dbReference>
<dbReference type="PROSITE" id="PS00086">
    <property type="entry name" value="CYTOCHROME_P450"/>
    <property type="match status" value="1"/>
</dbReference>
<sequence length="470" mass="50959">MTSPFPGSPSTPSLPSPPAQCPAHAQGAGGLRRLYGPEAERAPHELYERLRQEHGPVAPVLLPGEIRAWLVLGHQENLEVLRNPLLFSADSRRWNVRLAPDSPLLPITAYQPVIAFADGDEHARLRSAVTDSLARINRHGNRRYVVRYTDRLLHAFAAAGQADLVTDFAEKLPILVLSRQFGIPEQDALPLGEAVRDLVRPTETAVKSNQIVVETMEELIRRKKVAPGDDLTSWLLRHEAGLSDDEVLQHLRHALVAANENTANLVANTLRMVLTDRRFRGNLAGGQMTLPDALDQVMWDQPPLSLIPNRWATGDTVLGGQRIDGGDMVLLGLSAGNRDPAVRPDLSTPVHGNRSHLAFGKGPHECPGMDIGRAIADTAIDTLLARLPDIQLSVPETELSVTTSMVSSRLNTLPVHFTPQRPKQGAPAGAQPQPRVESRSTSATSATAAAADPAAAAPGRGSWRKRVLPR</sequence>
<reference evidence="3 4" key="1">
    <citation type="submission" date="2018-11" db="EMBL/GenBank/DDBJ databases">
        <title>Whole genome sequence of Streptomyces paromomycinus NBRC 15454(T).</title>
        <authorList>
            <person name="Komaki H."/>
            <person name="Tamura T."/>
        </authorList>
    </citation>
    <scope>NUCLEOTIDE SEQUENCE [LARGE SCALE GENOMIC DNA]</scope>
    <source>
        <strain evidence="3 4">NBRC 15454</strain>
    </source>
</reference>
<evidence type="ECO:0000256" key="1">
    <source>
        <dbReference type="ARBA" id="ARBA00010617"/>
    </source>
</evidence>
<evidence type="ECO:0000313" key="3">
    <source>
        <dbReference type="EMBL" id="GCD40761.1"/>
    </source>
</evidence>
<dbReference type="GO" id="GO:0005506">
    <property type="term" value="F:iron ion binding"/>
    <property type="evidence" value="ECO:0007669"/>
    <property type="project" value="InterPro"/>
</dbReference>